<keyword evidence="5 8" id="KW-0812">Transmembrane</keyword>
<dbReference type="GO" id="GO:0005886">
    <property type="term" value="C:plasma membrane"/>
    <property type="evidence" value="ECO:0007669"/>
    <property type="project" value="UniProtKB-SubCell"/>
</dbReference>
<organism evidence="9 10">
    <name type="scientific">Corynebacterium flavescens</name>
    <dbReference type="NCBI Taxonomy" id="28028"/>
    <lineage>
        <taxon>Bacteria</taxon>
        <taxon>Bacillati</taxon>
        <taxon>Actinomycetota</taxon>
        <taxon>Actinomycetes</taxon>
        <taxon>Mycobacteriales</taxon>
        <taxon>Corynebacteriaceae</taxon>
        <taxon>Corynebacterium</taxon>
    </lineage>
</organism>
<dbReference type="Gene3D" id="1.20.1530.20">
    <property type="match status" value="1"/>
</dbReference>
<protein>
    <submittedName>
        <fullName evidence="9">Arsenic resistance protein</fullName>
    </submittedName>
</protein>
<keyword evidence="7 8" id="KW-0472">Membrane</keyword>
<dbReference type="EMBL" id="CP009246">
    <property type="protein sequence ID" value="APT87517.1"/>
    <property type="molecule type" value="Genomic_DNA"/>
</dbReference>
<feature type="transmembrane region" description="Helical" evidence="8">
    <location>
        <begin position="227"/>
        <end position="249"/>
    </location>
</feature>
<feature type="transmembrane region" description="Helical" evidence="8">
    <location>
        <begin position="261"/>
        <end position="279"/>
    </location>
</feature>
<dbReference type="Proteomes" id="UP000185479">
    <property type="component" value="Chromosome"/>
</dbReference>
<comment type="subcellular location">
    <subcellularLocation>
        <location evidence="1">Cell membrane</location>
        <topology evidence="1">Multi-pass membrane protein</topology>
    </subcellularLocation>
</comment>
<reference evidence="9 10" key="1">
    <citation type="submission" date="2014-08" db="EMBL/GenBank/DDBJ databases">
        <title>Complete genome sequence of Corynebacterium flavescens OJ8(T)(=DSM 20296(T)), isolated from cheese.</title>
        <authorList>
            <person name="Ruckert C."/>
            <person name="Albersmeier A."/>
            <person name="Winkler A."/>
            <person name="Kalinowski J."/>
        </authorList>
    </citation>
    <scope>NUCLEOTIDE SEQUENCE [LARGE SCALE GENOMIC DNA]</scope>
    <source>
        <strain evidence="9 10">OJ8</strain>
    </source>
</reference>
<accession>A0A1L7CNT9</accession>
<feature type="transmembrane region" description="Helical" evidence="8">
    <location>
        <begin position="126"/>
        <end position="145"/>
    </location>
</feature>
<dbReference type="Pfam" id="PF01758">
    <property type="entry name" value="SBF"/>
    <property type="match status" value="1"/>
</dbReference>
<evidence type="ECO:0000256" key="5">
    <source>
        <dbReference type="ARBA" id="ARBA00022692"/>
    </source>
</evidence>
<dbReference type="GO" id="GO:0015105">
    <property type="term" value="F:arsenite transmembrane transporter activity"/>
    <property type="evidence" value="ECO:0007669"/>
    <property type="project" value="TreeGrafter"/>
</dbReference>
<dbReference type="PANTHER" id="PTHR43057">
    <property type="entry name" value="ARSENITE EFFLUX TRANSPORTER"/>
    <property type="match status" value="1"/>
</dbReference>
<evidence type="ECO:0000313" key="9">
    <source>
        <dbReference type="EMBL" id="APT87517.1"/>
    </source>
</evidence>
<dbReference type="GeneID" id="82881078"/>
<feature type="transmembrane region" description="Helical" evidence="8">
    <location>
        <begin position="37"/>
        <end position="55"/>
    </location>
</feature>
<evidence type="ECO:0000256" key="8">
    <source>
        <dbReference type="SAM" id="Phobius"/>
    </source>
</evidence>
<feature type="transmembrane region" description="Helical" evidence="8">
    <location>
        <begin position="165"/>
        <end position="184"/>
    </location>
</feature>
<dbReference type="InterPro" id="IPR002657">
    <property type="entry name" value="BilAc:Na_symport/Acr3"/>
</dbReference>
<evidence type="ECO:0000256" key="3">
    <source>
        <dbReference type="ARBA" id="ARBA00022448"/>
    </source>
</evidence>
<feature type="transmembrane region" description="Helical" evidence="8">
    <location>
        <begin position="98"/>
        <end position="119"/>
    </location>
</feature>
<keyword evidence="3" id="KW-0813">Transport</keyword>
<dbReference type="GO" id="GO:0015297">
    <property type="term" value="F:antiporter activity"/>
    <property type="evidence" value="ECO:0007669"/>
    <property type="project" value="InterPro"/>
</dbReference>
<dbReference type="STRING" id="28028.CFLV_10320"/>
<dbReference type="InterPro" id="IPR004706">
    <property type="entry name" value="Arsenical-R_Acr3"/>
</dbReference>
<evidence type="ECO:0000313" key="10">
    <source>
        <dbReference type="Proteomes" id="UP000185479"/>
    </source>
</evidence>
<keyword evidence="10" id="KW-1185">Reference proteome</keyword>
<dbReference type="InterPro" id="IPR038770">
    <property type="entry name" value="Na+/solute_symporter_sf"/>
</dbReference>
<evidence type="ECO:0000256" key="7">
    <source>
        <dbReference type="ARBA" id="ARBA00023136"/>
    </source>
</evidence>
<evidence type="ECO:0000256" key="4">
    <source>
        <dbReference type="ARBA" id="ARBA00022475"/>
    </source>
</evidence>
<dbReference type="OrthoDB" id="3254016at2"/>
<feature type="transmembrane region" description="Helical" evidence="8">
    <location>
        <begin position="67"/>
        <end position="86"/>
    </location>
</feature>
<evidence type="ECO:0000256" key="1">
    <source>
        <dbReference type="ARBA" id="ARBA00004651"/>
    </source>
</evidence>
<evidence type="ECO:0000256" key="6">
    <source>
        <dbReference type="ARBA" id="ARBA00022989"/>
    </source>
</evidence>
<dbReference type="AlphaFoldDB" id="A0A1L7CNT9"/>
<feature type="transmembrane region" description="Helical" evidence="8">
    <location>
        <begin position="12"/>
        <end position="31"/>
    </location>
</feature>
<keyword evidence="6 8" id="KW-1133">Transmembrane helix</keyword>
<comment type="similarity">
    <text evidence="2">Belongs to the arsenical resistance-3 (ACR3) (TC 2.A.59) family.</text>
</comment>
<dbReference type="KEGG" id="cfc:CFLV_10320"/>
<gene>
    <name evidence="9" type="ORF">CFLV_10320</name>
</gene>
<dbReference type="GO" id="GO:0015104">
    <property type="term" value="F:antimonite transmembrane transporter activity"/>
    <property type="evidence" value="ECO:0007669"/>
    <property type="project" value="TreeGrafter"/>
</dbReference>
<feature type="transmembrane region" description="Helical" evidence="8">
    <location>
        <begin position="196"/>
        <end position="215"/>
    </location>
</feature>
<proteinExistence type="inferred from homology"/>
<dbReference type="RefSeq" id="WP_075730449.1">
    <property type="nucleotide sequence ID" value="NZ_BJNB01000005.1"/>
</dbReference>
<keyword evidence="4" id="KW-1003">Cell membrane</keyword>
<name>A0A1L7CNT9_CORFL</name>
<dbReference type="PANTHER" id="PTHR43057:SF1">
    <property type="entry name" value="ARSENICAL-RESISTANCE PROTEIN 3"/>
    <property type="match status" value="1"/>
</dbReference>
<evidence type="ECO:0000256" key="2">
    <source>
        <dbReference type="ARBA" id="ARBA00010110"/>
    </source>
</evidence>
<feature type="transmembrane region" description="Helical" evidence="8">
    <location>
        <begin position="285"/>
        <end position="307"/>
    </location>
</feature>
<sequence>MRGWMERWQVALYVLSIAAGVLVGLAFPGLAHPAQLAITPCLMALLYATFLAIPFAKVTQAFRDWRFLAAILVLNFGVGPAVVWLLTRPLAHDQALLVGALFVLLCPCVDYVIVFAGLAGGDSKRLLAATPLLMGLQMLILPLYLRLFAGGGVVGAGEFGPFLEAFVLFIAVPLAAAILTQGSAKRSKSASDWEETVAAAMVPLMMATLAVVVASQIDKVSAQSGRLWAVVPVFVSFAVVMLLVALAVSRVSRMDSAGTRALAFSAITRNSLVVLPLVLSLPAEFALAPLVVVTQTLVELVLMVILVRALPRWVK</sequence>